<dbReference type="InterPro" id="IPR001828">
    <property type="entry name" value="ANF_lig-bd_rcpt"/>
</dbReference>
<keyword evidence="6 12" id="KW-0472">Membrane</keyword>
<dbReference type="PANTHER" id="PTHR34836">
    <property type="entry name" value="OS06G0188250 PROTEIN"/>
    <property type="match status" value="1"/>
</dbReference>
<reference evidence="14" key="1">
    <citation type="submission" date="2022-12" db="EMBL/GenBank/DDBJ databases">
        <title>Draft genome assemblies for two species of Escallonia (Escalloniales).</title>
        <authorList>
            <person name="Chanderbali A."/>
            <person name="Dervinis C."/>
            <person name="Anghel I."/>
            <person name="Soltis D."/>
            <person name="Soltis P."/>
            <person name="Zapata F."/>
        </authorList>
    </citation>
    <scope>NUCLEOTIDE SEQUENCE</scope>
    <source>
        <strain evidence="14">UCBG92.1500</strain>
        <tissue evidence="14">Leaf</tissue>
    </source>
</reference>
<evidence type="ECO:0000259" key="13">
    <source>
        <dbReference type="SMART" id="SM00079"/>
    </source>
</evidence>
<keyword evidence="8" id="KW-0325">Glycoprotein</keyword>
<comment type="caution">
    <text evidence="14">The sequence shown here is derived from an EMBL/GenBank/DDBJ whole genome shotgun (WGS) entry which is preliminary data.</text>
</comment>
<evidence type="ECO:0000256" key="5">
    <source>
        <dbReference type="ARBA" id="ARBA00023065"/>
    </source>
</evidence>
<dbReference type="EMBL" id="JAVXUO010002563">
    <property type="protein sequence ID" value="KAK2971734.1"/>
    <property type="molecule type" value="Genomic_DNA"/>
</dbReference>
<accession>A0AA88QJ87</accession>
<dbReference type="InterPro" id="IPR015683">
    <property type="entry name" value="Ionotropic_Glu_rcpt"/>
</dbReference>
<organism evidence="14 15">
    <name type="scientific">Escallonia rubra</name>
    <dbReference type="NCBI Taxonomy" id="112253"/>
    <lineage>
        <taxon>Eukaryota</taxon>
        <taxon>Viridiplantae</taxon>
        <taxon>Streptophyta</taxon>
        <taxon>Embryophyta</taxon>
        <taxon>Tracheophyta</taxon>
        <taxon>Spermatophyta</taxon>
        <taxon>Magnoliopsida</taxon>
        <taxon>eudicotyledons</taxon>
        <taxon>Gunneridae</taxon>
        <taxon>Pentapetalae</taxon>
        <taxon>asterids</taxon>
        <taxon>campanulids</taxon>
        <taxon>Escalloniales</taxon>
        <taxon>Escalloniaceae</taxon>
        <taxon>Escallonia</taxon>
    </lineage>
</organism>
<evidence type="ECO:0000256" key="4">
    <source>
        <dbReference type="ARBA" id="ARBA00022989"/>
    </source>
</evidence>
<keyword evidence="15" id="KW-1185">Reference proteome</keyword>
<keyword evidence="7" id="KW-0675">Receptor</keyword>
<evidence type="ECO:0000256" key="10">
    <source>
        <dbReference type="ARBA" id="ARBA00023303"/>
    </source>
</evidence>
<dbReference type="SUPFAM" id="SSF53822">
    <property type="entry name" value="Periplasmic binding protein-like I"/>
    <property type="match status" value="1"/>
</dbReference>
<dbReference type="GO" id="GO:0015276">
    <property type="term" value="F:ligand-gated monoatomic ion channel activity"/>
    <property type="evidence" value="ECO:0007669"/>
    <property type="project" value="InterPro"/>
</dbReference>
<dbReference type="GO" id="GO:0016020">
    <property type="term" value="C:membrane"/>
    <property type="evidence" value="ECO:0007669"/>
    <property type="project" value="UniProtKB-SubCell"/>
</dbReference>
<dbReference type="Gene3D" id="3.40.190.10">
    <property type="entry name" value="Periplasmic binding protein-like II"/>
    <property type="match status" value="1"/>
</dbReference>
<dbReference type="Proteomes" id="UP001187471">
    <property type="component" value="Unassembled WGS sequence"/>
</dbReference>
<evidence type="ECO:0000256" key="7">
    <source>
        <dbReference type="ARBA" id="ARBA00023170"/>
    </source>
</evidence>
<feature type="region of interest" description="Disordered" evidence="11">
    <location>
        <begin position="13"/>
        <end position="48"/>
    </location>
</feature>
<keyword evidence="5" id="KW-0406">Ion transport</keyword>
<evidence type="ECO:0000256" key="12">
    <source>
        <dbReference type="SAM" id="Phobius"/>
    </source>
</evidence>
<dbReference type="AlphaFoldDB" id="A0AA88QJ87"/>
<keyword evidence="3 12" id="KW-0812">Transmembrane</keyword>
<dbReference type="SUPFAM" id="SSF53850">
    <property type="entry name" value="Periplasmic binding protein-like II"/>
    <property type="match status" value="1"/>
</dbReference>
<protein>
    <recommendedName>
        <fullName evidence="13">Ionotropic glutamate receptor C-terminal domain-containing protein</fullName>
    </recommendedName>
</protein>
<evidence type="ECO:0000256" key="2">
    <source>
        <dbReference type="ARBA" id="ARBA00022448"/>
    </source>
</evidence>
<evidence type="ECO:0000256" key="11">
    <source>
        <dbReference type="SAM" id="MobiDB-lite"/>
    </source>
</evidence>
<evidence type="ECO:0000256" key="6">
    <source>
        <dbReference type="ARBA" id="ARBA00023136"/>
    </source>
</evidence>
<dbReference type="InterPro" id="IPR028082">
    <property type="entry name" value="Peripla_BP_I"/>
</dbReference>
<feature type="compositionally biased region" description="Polar residues" evidence="11">
    <location>
        <begin position="25"/>
        <end position="48"/>
    </location>
</feature>
<dbReference type="PANTHER" id="PTHR34836:SF7">
    <property type="entry name" value="RECEPTOR LIGAND BINDING REGION DOMAIN-CONTAINING PROTEIN"/>
    <property type="match status" value="1"/>
</dbReference>
<keyword evidence="2" id="KW-0813">Transport</keyword>
<gene>
    <name evidence="14" type="ORF">RJ640_012627</name>
</gene>
<feature type="domain" description="Ionotropic glutamate receptor C-terminal" evidence="13">
    <location>
        <begin position="217"/>
        <end position="396"/>
    </location>
</feature>
<dbReference type="SMART" id="SM00079">
    <property type="entry name" value="PBPe"/>
    <property type="match status" value="1"/>
</dbReference>
<dbReference type="Pfam" id="PF01094">
    <property type="entry name" value="ANF_receptor"/>
    <property type="match status" value="1"/>
</dbReference>
<dbReference type="Gene3D" id="3.40.50.2300">
    <property type="match status" value="1"/>
</dbReference>
<sequence length="505" mass="57360">MWGYGVVCHSRHEEEVEEPARASSGGPQDSVGSTLPRSPSFIQMPSDDSSQVQVMIKIIQGFGWHEVVVLRQDTKYHKRFALSLEDAFAGAKIKIISMVSLSNSTKDLEIAQELDKLKTMQTRVFLVYMVPLLRSRVLVLAKTAGIMKEGYTWLIMDSLSYTSKSFQYNNNLDYEEVVLPRRDSPPRLNGHTHFKSDCEKLSSWIKSEKASDEVIPKWKVYIPKKDGFTEFVNVNKKTCKLTGGFSIEVFCAALLIFPYKVEPDFVPFVDRNCEASQNYNDILQQIRLQAYAANLSSIFTVDQLRPVEPRVIQSVGYQEGSFVRDLLASQYHNVTLKQYTTIKQYHEALMNKSVDVIYDELPYAFPLGSPYVPEFSRAVVKVSESKKMQDLMKKYHVHDYSSDDQASQVPQKTPPLDAHRFIGLFILAGVGTIGAVLASEYALWQRHSATLEMTNVSEDLLNVDNQEHPQPVFIPGDGEIPINEFDEVEEIAEVPLPKRCRIENH</sequence>
<proteinExistence type="predicted"/>
<keyword evidence="4 12" id="KW-1133">Transmembrane helix</keyword>
<comment type="subcellular location">
    <subcellularLocation>
        <location evidence="1">Membrane</location>
        <topology evidence="1">Multi-pass membrane protein</topology>
    </subcellularLocation>
</comment>
<evidence type="ECO:0000256" key="8">
    <source>
        <dbReference type="ARBA" id="ARBA00023180"/>
    </source>
</evidence>
<name>A0AA88QJ87_9ASTE</name>
<evidence type="ECO:0000256" key="9">
    <source>
        <dbReference type="ARBA" id="ARBA00023286"/>
    </source>
</evidence>
<feature type="transmembrane region" description="Helical" evidence="12">
    <location>
        <begin position="421"/>
        <end position="443"/>
    </location>
</feature>
<evidence type="ECO:0000256" key="3">
    <source>
        <dbReference type="ARBA" id="ARBA00022692"/>
    </source>
</evidence>
<evidence type="ECO:0000313" key="14">
    <source>
        <dbReference type="EMBL" id="KAK2971734.1"/>
    </source>
</evidence>
<evidence type="ECO:0000313" key="15">
    <source>
        <dbReference type="Proteomes" id="UP001187471"/>
    </source>
</evidence>
<keyword evidence="9" id="KW-1071">Ligand-gated ion channel</keyword>
<keyword evidence="10" id="KW-0407">Ion channel</keyword>
<evidence type="ECO:0000256" key="1">
    <source>
        <dbReference type="ARBA" id="ARBA00004141"/>
    </source>
</evidence>
<dbReference type="InterPro" id="IPR001320">
    <property type="entry name" value="Iontro_rcpt_C"/>
</dbReference>